<dbReference type="InterPro" id="IPR000086">
    <property type="entry name" value="NUDIX_hydrolase_dom"/>
</dbReference>
<dbReference type="Gene3D" id="3.90.79.10">
    <property type="entry name" value="Nucleoside Triphosphate Pyrophosphohydrolase"/>
    <property type="match status" value="1"/>
</dbReference>
<dbReference type="PANTHER" id="PTHR42904">
    <property type="entry name" value="NUDIX HYDROLASE, NUDC SUBFAMILY"/>
    <property type="match status" value="1"/>
</dbReference>
<reference evidence="11 12" key="1">
    <citation type="journal article" date="2015" name="Int. J. Syst. Evol. Microbiol.">
        <title>Methanoculleus taiwanensis sp. nov., a methanogen isolated from deep marine sediment at the deformation front area near Taiwan.</title>
        <authorList>
            <person name="Weng C.Y."/>
            <person name="Chen S.C."/>
            <person name="Lai M.C."/>
            <person name="Wu S.Y."/>
            <person name="Lin S."/>
            <person name="Yang T.F."/>
            <person name="Chen P.C."/>
        </authorList>
    </citation>
    <scope>NUCLEOTIDE SEQUENCE [LARGE SCALE GENOMIC DNA]</scope>
    <source>
        <strain evidence="11 12">CYW4</strain>
    </source>
</reference>
<feature type="domain" description="Nudix hydrolase" evidence="10">
    <location>
        <begin position="157"/>
        <end position="283"/>
    </location>
</feature>
<dbReference type="GO" id="GO:0035529">
    <property type="term" value="F:NADH pyrophosphatase activity"/>
    <property type="evidence" value="ECO:0007669"/>
    <property type="project" value="TreeGrafter"/>
</dbReference>
<evidence type="ECO:0000256" key="7">
    <source>
        <dbReference type="ARBA" id="ARBA00022842"/>
    </source>
</evidence>
<keyword evidence="12" id="KW-1185">Reference proteome</keyword>
<dbReference type="AlphaFoldDB" id="A0A498GYU1"/>
<evidence type="ECO:0000256" key="3">
    <source>
        <dbReference type="ARBA" id="ARBA00009595"/>
    </source>
</evidence>
<evidence type="ECO:0000256" key="9">
    <source>
        <dbReference type="ARBA" id="ARBA00023679"/>
    </source>
</evidence>
<evidence type="ECO:0000256" key="1">
    <source>
        <dbReference type="ARBA" id="ARBA00001946"/>
    </source>
</evidence>
<proteinExistence type="inferred from homology"/>
<dbReference type="Pfam" id="PF00293">
    <property type="entry name" value="NUDIX"/>
    <property type="match status" value="1"/>
</dbReference>
<comment type="similarity">
    <text evidence="3">Belongs to the Nudix hydrolase family. NudC subfamily.</text>
</comment>
<dbReference type="GO" id="GO:0006742">
    <property type="term" value="P:NADP+ catabolic process"/>
    <property type="evidence" value="ECO:0007669"/>
    <property type="project" value="TreeGrafter"/>
</dbReference>
<dbReference type="InterPro" id="IPR015797">
    <property type="entry name" value="NUDIX_hydrolase-like_dom_sf"/>
</dbReference>
<dbReference type="InterPro" id="IPR020476">
    <property type="entry name" value="Nudix_hydrolase"/>
</dbReference>
<dbReference type="GO" id="GO:0005829">
    <property type="term" value="C:cytosol"/>
    <property type="evidence" value="ECO:0007669"/>
    <property type="project" value="TreeGrafter"/>
</dbReference>
<evidence type="ECO:0000313" key="11">
    <source>
        <dbReference type="EMBL" id="RXE55841.1"/>
    </source>
</evidence>
<dbReference type="EMBL" id="LHQS01000002">
    <property type="protein sequence ID" value="RXE55841.1"/>
    <property type="molecule type" value="Genomic_DNA"/>
</dbReference>
<evidence type="ECO:0000256" key="6">
    <source>
        <dbReference type="ARBA" id="ARBA00022801"/>
    </source>
</evidence>
<name>A0A498GYU1_9EURY</name>
<dbReference type="InterPro" id="IPR050241">
    <property type="entry name" value="NAD-cap_RNA_hydrolase_NudC"/>
</dbReference>
<evidence type="ECO:0000256" key="2">
    <source>
        <dbReference type="ARBA" id="ARBA00001947"/>
    </source>
</evidence>
<organism evidence="11 12">
    <name type="scientific">Methanoculleus taiwanensis</name>
    <dbReference type="NCBI Taxonomy" id="1550565"/>
    <lineage>
        <taxon>Archaea</taxon>
        <taxon>Methanobacteriati</taxon>
        <taxon>Methanobacteriota</taxon>
        <taxon>Stenosarchaea group</taxon>
        <taxon>Methanomicrobia</taxon>
        <taxon>Methanomicrobiales</taxon>
        <taxon>Methanomicrobiaceae</taxon>
        <taxon>Methanoculleus</taxon>
    </lineage>
</organism>
<keyword evidence="8" id="KW-0520">NAD</keyword>
<dbReference type="Pfam" id="PF09297">
    <property type="entry name" value="Zn_ribbon_NUD"/>
    <property type="match status" value="1"/>
</dbReference>
<dbReference type="SUPFAM" id="SSF55811">
    <property type="entry name" value="Nudix"/>
    <property type="match status" value="2"/>
</dbReference>
<dbReference type="EC" id="3.6.1.22" evidence="4"/>
<keyword evidence="6 11" id="KW-0378">Hydrolase</keyword>
<dbReference type="GO" id="GO:0019677">
    <property type="term" value="P:NAD+ catabolic process"/>
    <property type="evidence" value="ECO:0007669"/>
    <property type="project" value="TreeGrafter"/>
</dbReference>
<dbReference type="PROSITE" id="PS00893">
    <property type="entry name" value="NUDIX_BOX"/>
    <property type="match status" value="1"/>
</dbReference>
<evidence type="ECO:0000256" key="4">
    <source>
        <dbReference type="ARBA" id="ARBA00012381"/>
    </source>
</evidence>
<dbReference type="RefSeq" id="WP_128693544.1">
    <property type="nucleotide sequence ID" value="NZ_LHQS01000002.1"/>
</dbReference>
<dbReference type="InterPro" id="IPR015375">
    <property type="entry name" value="NADH_PPase-like_N"/>
</dbReference>
<dbReference type="Gene3D" id="3.90.79.20">
    <property type="match status" value="1"/>
</dbReference>
<evidence type="ECO:0000313" key="12">
    <source>
        <dbReference type="Proteomes" id="UP000290932"/>
    </source>
</evidence>
<dbReference type="PRINTS" id="PR00502">
    <property type="entry name" value="NUDIXFAMILY"/>
</dbReference>
<comment type="caution">
    <text evidence="11">The sequence shown here is derived from an EMBL/GenBank/DDBJ whole genome shotgun (WGS) entry which is preliminary data.</text>
</comment>
<evidence type="ECO:0000256" key="5">
    <source>
        <dbReference type="ARBA" id="ARBA00022723"/>
    </source>
</evidence>
<dbReference type="InterPro" id="IPR015376">
    <property type="entry name" value="Znr_NADH_PPase"/>
</dbReference>
<keyword evidence="5" id="KW-0479">Metal-binding</keyword>
<dbReference type="PROSITE" id="PS51462">
    <property type="entry name" value="NUDIX"/>
    <property type="match status" value="1"/>
</dbReference>
<evidence type="ECO:0000259" key="10">
    <source>
        <dbReference type="PROSITE" id="PS51462"/>
    </source>
</evidence>
<evidence type="ECO:0000256" key="8">
    <source>
        <dbReference type="ARBA" id="ARBA00023027"/>
    </source>
</evidence>
<comment type="cofactor">
    <cofactor evidence="2">
        <name>Zn(2+)</name>
        <dbReference type="ChEBI" id="CHEBI:29105"/>
    </cofactor>
</comment>
<gene>
    <name evidence="11" type="ORF">ABH15_06350</name>
</gene>
<dbReference type="Pfam" id="PF09296">
    <property type="entry name" value="NUDIX-like"/>
    <property type="match status" value="1"/>
</dbReference>
<dbReference type="InterPro" id="IPR020084">
    <property type="entry name" value="NUDIX_hydrolase_CS"/>
</dbReference>
<dbReference type="CDD" id="cd03429">
    <property type="entry name" value="NUDIX_NADH_pyrophosphatase_Nudt13"/>
    <property type="match status" value="1"/>
</dbReference>
<dbReference type="OrthoDB" id="40462at2157"/>
<dbReference type="GO" id="GO:0046872">
    <property type="term" value="F:metal ion binding"/>
    <property type="evidence" value="ECO:0007669"/>
    <property type="project" value="UniProtKB-KW"/>
</dbReference>
<dbReference type="PANTHER" id="PTHR42904:SF6">
    <property type="entry name" value="NAD-CAPPED RNA HYDROLASE NUDT12"/>
    <property type="match status" value="1"/>
</dbReference>
<sequence length="295" mass="32216">MQHADTRIHTGAFSADALTVRYPAPEIPAEGDALFLLVRGSDICTVVGERPQVFLHADPATAGCRVERTLYLGHRAAIPCYAVEIAVESLLPEGMGACGVRALYGRVPEDDLAAAALAVRIIDFDRTTQYCGRCGAKTVPLTAERAKTCPACSLIVYPRLSPAIIVLVRDGERILLARSPHFPPGMYSIIAGFVEPGENLEHAVHREVREETGVSVRNVRYFGSEPWPFPDSLMIGFTADYAGGDLVADNREIEAAGWFERDNLPPLPSTMSISRALLDRWLHGEGRLDVYGEEE</sequence>
<accession>A0A498GYU1</accession>
<protein>
    <recommendedName>
        <fullName evidence="4">NAD(+) diphosphatase</fullName>
        <ecNumber evidence="4">3.6.1.22</ecNumber>
    </recommendedName>
</protein>
<keyword evidence="7" id="KW-0460">Magnesium</keyword>
<dbReference type="NCBIfam" id="NF001299">
    <property type="entry name" value="PRK00241.1"/>
    <property type="match status" value="1"/>
</dbReference>
<dbReference type="Proteomes" id="UP000290932">
    <property type="component" value="Unassembled WGS sequence"/>
</dbReference>
<comment type="catalytic activity">
    <reaction evidence="9">
        <text>a 5'-end NAD(+)-phospho-ribonucleoside in mRNA + H2O = a 5'-end phospho-adenosine-phospho-ribonucleoside in mRNA + beta-nicotinamide D-ribonucleotide + 2 H(+)</text>
        <dbReference type="Rhea" id="RHEA:60876"/>
        <dbReference type="Rhea" id="RHEA-COMP:15698"/>
        <dbReference type="Rhea" id="RHEA-COMP:15719"/>
        <dbReference type="ChEBI" id="CHEBI:14649"/>
        <dbReference type="ChEBI" id="CHEBI:15377"/>
        <dbReference type="ChEBI" id="CHEBI:15378"/>
        <dbReference type="ChEBI" id="CHEBI:144029"/>
        <dbReference type="ChEBI" id="CHEBI:144051"/>
    </reaction>
    <physiologicalReaction direction="left-to-right" evidence="9">
        <dbReference type="Rhea" id="RHEA:60877"/>
    </physiologicalReaction>
</comment>
<dbReference type="InterPro" id="IPR049734">
    <property type="entry name" value="NudC-like_C"/>
</dbReference>
<comment type="cofactor">
    <cofactor evidence="1">
        <name>Mg(2+)</name>
        <dbReference type="ChEBI" id="CHEBI:18420"/>
    </cofactor>
</comment>